<comment type="caution">
    <text evidence="2">The sequence shown here is derived from an EMBL/GenBank/DDBJ whole genome shotgun (WGS) entry which is preliminary data.</text>
</comment>
<dbReference type="Proteomes" id="UP001500967">
    <property type="component" value="Unassembled WGS sequence"/>
</dbReference>
<gene>
    <name evidence="2" type="ORF">GCM10009539_58850</name>
</gene>
<organism evidence="2 3">
    <name type="scientific">Cryptosporangium japonicum</name>
    <dbReference type="NCBI Taxonomy" id="80872"/>
    <lineage>
        <taxon>Bacteria</taxon>
        <taxon>Bacillati</taxon>
        <taxon>Actinomycetota</taxon>
        <taxon>Actinomycetes</taxon>
        <taxon>Cryptosporangiales</taxon>
        <taxon>Cryptosporangiaceae</taxon>
        <taxon>Cryptosporangium</taxon>
    </lineage>
</organism>
<protein>
    <submittedName>
        <fullName evidence="2">Uncharacterized protein</fullName>
    </submittedName>
</protein>
<evidence type="ECO:0000313" key="2">
    <source>
        <dbReference type="EMBL" id="GAA0264704.1"/>
    </source>
</evidence>
<sequence>MPADAKESVLVPVQRSPLAESQPAPHSGIRATARKVTTAQRLAAVAVLERHEPRLSVMQRIAVVDAAAYWVESAGGDELAWALLEASCRSSAAAGRTYSALLTAVGSAREADALSDRTRAPGGA</sequence>
<dbReference type="EMBL" id="BAAAGX010000023">
    <property type="protein sequence ID" value="GAA0264704.1"/>
    <property type="molecule type" value="Genomic_DNA"/>
</dbReference>
<feature type="region of interest" description="Disordered" evidence="1">
    <location>
        <begin position="1"/>
        <end position="29"/>
    </location>
</feature>
<keyword evidence="3" id="KW-1185">Reference proteome</keyword>
<accession>A0ABN0UXS6</accession>
<proteinExistence type="predicted"/>
<evidence type="ECO:0000256" key="1">
    <source>
        <dbReference type="SAM" id="MobiDB-lite"/>
    </source>
</evidence>
<name>A0ABN0UXS6_9ACTN</name>
<reference evidence="2 3" key="1">
    <citation type="journal article" date="2019" name="Int. J. Syst. Evol. Microbiol.">
        <title>The Global Catalogue of Microorganisms (GCM) 10K type strain sequencing project: providing services to taxonomists for standard genome sequencing and annotation.</title>
        <authorList>
            <consortium name="The Broad Institute Genomics Platform"/>
            <consortium name="The Broad Institute Genome Sequencing Center for Infectious Disease"/>
            <person name="Wu L."/>
            <person name="Ma J."/>
        </authorList>
    </citation>
    <scope>NUCLEOTIDE SEQUENCE [LARGE SCALE GENOMIC DNA]</scope>
    <source>
        <strain evidence="2 3">JCM 10425</strain>
    </source>
</reference>
<evidence type="ECO:0000313" key="3">
    <source>
        <dbReference type="Proteomes" id="UP001500967"/>
    </source>
</evidence>